<reference evidence="2" key="1">
    <citation type="submission" date="2018-07" db="EMBL/GenBank/DDBJ databases">
        <authorList>
            <person name="Peiro R."/>
            <person name="Begona"/>
            <person name="Cbmso G."/>
            <person name="Lopez M."/>
            <person name="Gonzalez S."/>
        </authorList>
    </citation>
    <scope>NUCLEOTIDE SEQUENCE [LARGE SCALE GENOMIC DNA]</scope>
</reference>
<accession>A0A376AI11</accession>
<dbReference type="EMBL" id="UEYP01000004">
    <property type="protein sequence ID" value="SSC67471.1"/>
    <property type="molecule type" value="Genomic_DNA"/>
</dbReference>
<evidence type="ECO:0000313" key="2">
    <source>
        <dbReference type="Proteomes" id="UP000254764"/>
    </source>
</evidence>
<dbReference type="AlphaFoldDB" id="A0A376AI11"/>
<organism evidence="1 2">
    <name type="scientific">Ciceribacter selenitireducens ATCC BAA-1503</name>
    <dbReference type="NCBI Taxonomy" id="1336235"/>
    <lineage>
        <taxon>Bacteria</taxon>
        <taxon>Pseudomonadati</taxon>
        <taxon>Pseudomonadota</taxon>
        <taxon>Alphaproteobacteria</taxon>
        <taxon>Hyphomicrobiales</taxon>
        <taxon>Rhizobiaceae</taxon>
        <taxon>Ciceribacter</taxon>
    </lineage>
</organism>
<keyword evidence="2" id="KW-1185">Reference proteome</keyword>
<name>A0A376AI11_9HYPH</name>
<evidence type="ECO:0000313" key="1">
    <source>
        <dbReference type="EMBL" id="SSC67471.1"/>
    </source>
</evidence>
<gene>
    <name evidence="1" type="ORF">RHIZ70_3179</name>
</gene>
<protein>
    <submittedName>
        <fullName evidence="1">Uncharacterized protein</fullName>
    </submittedName>
</protein>
<proteinExistence type="predicted"/>
<dbReference type="Proteomes" id="UP000254764">
    <property type="component" value="Unassembled WGS sequence"/>
</dbReference>
<sequence length="46" mass="4965">MATYLCDIESVHMGLGLGISDKTASRASAAVREIGRLVEDLRTEDI</sequence>